<dbReference type="SUPFAM" id="SSF117281">
    <property type="entry name" value="Kelch motif"/>
    <property type="match status" value="2"/>
</dbReference>
<dbReference type="GeneID" id="102532304"/>
<dbReference type="SMART" id="SM00225">
    <property type="entry name" value="BTB"/>
    <property type="match status" value="1"/>
</dbReference>
<dbReference type="Pfam" id="PF01344">
    <property type="entry name" value="Kelch_1"/>
    <property type="match status" value="5"/>
</dbReference>
<dbReference type="SMART" id="SM00875">
    <property type="entry name" value="BACK"/>
    <property type="match status" value="1"/>
</dbReference>
<dbReference type="Proteomes" id="UP001652581">
    <property type="component" value="Chromosome 13"/>
</dbReference>
<dbReference type="Gene3D" id="1.25.40.420">
    <property type="match status" value="2"/>
</dbReference>
<dbReference type="InterPro" id="IPR011333">
    <property type="entry name" value="SKP1/BTB/POZ_sf"/>
</dbReference>
<dbReference type="InterPro" id="IPR011705">
    <property type="entry name" value="BACK"/>
</dbReference>
<dbReference type="PRINTS" id="PR00501">
    <property type="entry name" value="KELCHREPEAT"/>
</dbReference>
<dbReference type="Gene3D" id="3.30.710.10">
    <property type="entry name" value="Potassium Channel Kv1.1, Chain A"/>
    <property type="match status" value="1"/>
</dbReference>
<dbReference type="InterPro" id="IPR006652">
    <property type="entry name" value="Kelch_1"/>
</dbReference>
<sequence length="693" mass="75975">MMGRGSQERSHLLSVWRSASEPPDSMDQFHFVHLLPEAERARPRQPRPTAPMEGAMQLLSREGHTVSHNSKRHYHDAFVAMSRMRQRGLLCDIVLHVAAKEIRAHKVVLASCSPYFHAMFTNEMSESRQTHVTLHDIDPQALDQLVQFAYTAEIVVGEGNVQTLLPAASLLQLNGVRDACCKFLLSQLDPSNCLGIRGFADTHSCSDLLKAAHRYVLQHFVDVAKTEEFMLLPLKQAPSGLHGPPRPSPDLRSEGPHPQVLELVSSDSLNVPSEEDVYRAVLSWVKHDVDARRQHVPRLMKCVRLPLLSRDFLLGHVDAESLVRHHPDCKDLLIEALKFHLLPEQRGVLGTSRTRPRRCEGAGPVLFAVGGGSLFAIHGDCEAYDTRTDRWHVVASMSTRRARVGVAAVGNRLYAVGGYDGTSDLATVESYDPVTNTWQPEVSMGTRRSCLGVASLHGLLYAAGGYDGASCLNSAERYDPLTGTWTSIAAMSTRRRYVRVAMLDGNLYAVGGYDSSSHLATVEKYEPQTSRPRVEVCTWMWREAGGESVSSPCPSPQVNSWTPVASMLSRRSSAGVAVLEGALYVAGGNDGTSCLNSVERYSPKAGAWESVAPMNIRRSTHDLVAMDGWLYAVGGNDGSSSLNSIEKYNPRTNKWVAASCMFTRRSSVGVAVLELLNFPPPSSPTLSVSSTSL</sequence>
<dbReference type="PANTHER" id="PTHR24412">
    <property type="entry name" value="KELCH PROTEIN"/>
    <property type="match status" value="1"/>
</dbReference>
<dbReference type="RefSeq" id="XP_072831826.1">
    <property type="nucleotide sequence ID" value="XM_072975725.1"/>
</dbReference>
<evidence type="ECO:0000313" key="6">
    <source>
        <dbReference type="RefSeq" id="XP_072831826.1"/>
    </source>
</evidence>
<dbReference type="SMART" id="SM00612">
    <property type="entry name" value="Kelch"/>
    <property type="match status" value="6"/>
</dbReference>
<dbReference type="Pfam" id="PF00651">
    <property type="entry name" value="BTB"/>
    <property type="match status" value="1"/>
</dbReference>
<gene>
    <name evidence="6" type="primary">KLHL17</name>
</gene>
<dbReference type="PROSITE" id="PS50097">
    <property type="entry name" value="BTB"/>
    <property type="match status" value="1"/>
</dbReference>
<dbReference type="InterPro" id="IPR015915">
    <property type="entry name" value="Kelch-typ_b-propeller"/>
</dbReference>
<evidence type="ECO:0000256" key="3">
    <source>
        <dbReference type="SAM" id="MobiDB-lite"/>
    </source>
</evidence>
<dbReference type="InterPro" id="IPR000210">
    <property type="entry name" value="BTB/POZ_dom"/>
</dbReference>
<dbReference type="PANTHER" id="PTHR24412:SF475">
    <property type="entry name" value="KELCH-LIKE PROTEIN 17"/>
    <property type="match status" value="1"/>
</dbReference>
<dbReference type="Pfam" id="PF07707">
    <property type="entry name" value="BACK"/>
    <property type="match status" value="2"/>
</dbReference>
<name>A0ABM5EFA0_VICPA</name>
<feature type="domain" description="BTB" evidence="4">
    <location>
        <begin position="91"/>
        <end position="158"/>
    </location>
</feature>
<evidence type="ECO:0000259" key="4">
    <source>
        <dbReference type="PROSITE" id="PS50097"/>
    </source>
</evidence>
<organism evidence="5 6">
    <name type="scientific">Vicugna pacos</name>
    <name type="common">Alpaca</name>
    <name type="synonym">Lama pacos</name>
    <dbReference type="NCBI Taxonomy" id="30538"/>
    <lineage>
        <taxon>Eukaryota</taxon>
        <taxon>Metazoa</taxon>
        <taxon>Chordata</taxon>
        <taxon>Craniata</taxon>
        <taxon>Vertebrata</taxon>
        <taxon>Euteleostomi</taxon>
        <taxon>Mammalia</taxon>
        <taxon>Eutheria</taxon>
        <taxon>Laurasiatheria</taxon>
        <taxon>Artiodactyla</taxon>
        <taxon>Tylopoda</taxon>
        <taxon>Camelidae</taxon>
        <taxon>Vicugna</taxon>
    </lineage>
</organism>
<keyword evidence="1" id="KW-0880">Kelch repeat</keyword>
<keyword evidence="5" id="KW-1185">Reference proteome</keyword>
<dbReference type="CDD" id="cd18246">
    <property type="entry name" value="BTB_POZ_KLHL17_actinfilin"/>
    <property type="match status" value="1"/>
</dbReference>
<proteinExistence type="predicted"/>
<evidence type="ECO:0000313" key="5">
    <source>
        <dbReference type="Proteomes" id="UP001652581"/>
    </source>
</evidence>
<evidence type="ECO:0000256" key="1">
    <source>
        <dbReference type="ARBA" id="ARBA00022441"/>
    </source>
</evidence>
<feature type="region of interest" description="Disordered" evidence="3">
    <location>
        <begin position="238"/>
        <end position="257"/>
    </location>
</feature>
<keyword evidence="2" id="KW-0677">Repeat</keyword>
<accession>A0ABM5EFA0</accession>
<dbReference type="Gene3D" id="2.120.10.80">
    <property type="entry name" value="Kelch-type beta propeller"/>
    <property type="match status" value="2"/>
</dbReference>
<protein>
    <submittedName>
        <fullName evidence="6">Kelch-like protein 17 isoform X2</fullName>
    </submittedName>
</protein>
<evidence type="ECO:0000256" key="2">
    <source>
        <dbReference type="ARBA" id="ARBA00022737"/>
    </source>
</evidence>
<reference evidence="6" key="1">
    <citation type="submission" date="2025-08" db="UniProtKB">
        <authorList>
            <consortium name="RefSeq"/>
        </authorList>
    </citation>
    <scope>IDENTIFICATION</scope>
</reference>
<dbReference type="SUPFAM" id="SSF54695">
    <property type="entry name" value="POZ domain"/>
    <property type="match status" value="1"/>
</dbReference>